<accession>A0A251PX21</accession>
<evidence type="ECO:0000313" key="1">
    <source>
        <dbReference type="EMBL" id="ONI16088.1"/>
    </source>
</evidence>
<protein>
    <submittedName>
        <fullName evidence="1">Uncharacterized protein</fullName>
    </submittedName>
</protein>
<keyword evidence="2" id="KW-1185">Reference proteome</keyword>
<dbReference type="AlphaFoldDB" id="A0A251PX21"/>
<name>A0A251PX21_PRUPE</name>
<sequence>MFVFAFLRLVAAVDKNAFTLKASKATLIQLNITHTRNERFKEMNNQNSKENDNIIYMWDATDANIVSNKSFESKHRNIYI</sequence>
<dbReference type="Gramene" id="ONI16088">
    <property type="protein sequence ID" value="ONI16088"/>
    <property type="gene ID" value="PRUPE_3G078200"/>
</dbReference>
<dbReference type="Proteomes" id="UP000006882">
    <property type="component" value="Chromosome G3"/>
</dbReference>
<reference evidence="1 2" key="1">
    <citation type="journal article" date="2013" name="Nat. Genet.">
        <title>The high-quality draft genome of peach (Prunus persica) identifies unique patterns of genetic diversity, domestication and genome evolution.</title>
        <authorList>
            <consortium name="International Peach Genome Initiative"/>
            <person name="Verde I."/>
            <person name="Abbott A.G."/>
            <person name="Scalabrin S."/>
            <person name="Jung S."/>
            <person name="Shu S."/>
            <person name="Marroni F."/>
            <person name="Zhebentyayeva T."/>
            <person name="Dettori M.T."/>
            <person name="Grimwood J."/>
            <person name="Cattonaro F."/>
            <person name="Zuccolo A."/>
            <person name="Rossini L."/>
            <person name="Jenkins J."/>
            <person name="Vendramin E."/>
            <person name="Meisel L.A."/>
            <person name="Decroocq V."/>
            <person name="Sosinski B."/>
            <person name="Prochnik S."/>
            <person name="Mitros T."/>
            <person name="Policriti A."/>
            <person name="Cipriani G."/>
            <person name="Dondini L."/>
            <person name="Ficklin S."/>
            <person name="Goodstein D.M."/>
            <person name="Xuan P."/>
            <person name="Del Fabbro C."/>
            <person name="Aramini V."/>
            <person name="Copetti D."/>
            <person name="Gonzalez S."/>
            <person name="Horner D.S."/>
            <person name="Falchi R."/>
            <person name="Lucas S."/>
            <person name="Mica E."/>
            <person name="Maldonado J."/>
            <person name="Lazzari B."/>
            <person name="Bielenberg D."/>
            <person name="Pirona R."/>
            <person name="Miculan M."/>
            <person name="Barakat A."/>
            <person name="Testolin R."/>
            <person name="Stella A."/>
            <person name="Tartarini S."/>
            <person name="Tonutti P."/>
            <person name="Arus P."/>
            <person name="Orellana A."/>
            <person name="Wells C."/>
            <person name="Main D."/>
            <person name="Vizzotto G."/>
            <person name="Silva H."/>
            <person name="Salamini F."/>
            <person name="Schmutz J."/>
            <person name="Morgante M."/>
            <person name="Rokhsar D.S."/>
        </authorList>
    </citation>
    <scope>NUCLEOTIDE SEQUENCE [LARGE SCALE GENOMIC DNA]</scope>
    <source>
        <strain evidence="2">cv. Nemared</strain>
    </source>
</reference>
<proteinExistence type="predicted"/>
<evidence type="ECO:0000313" key="2">
    <source>
        <dbReference type="Proteomes" id="UP000006882"/>
    </source>
</evidence>
<organism evidence="1 2">
    <name type="scientific">Prunus persica</name>
    <name type="common">Peach</name>
    <name type="synonym">Amygdalus persica</name>
    <dbReference type="NCBI Taxonomy" id="3760"/>
    <lineage>
        <taxon>Eukaryota</taxon>
        <taxon>Viridiplantae</taxon>
        <taxon>Streptophyta</taxon>
        <taxon>Embryophyta</taxon>
        <taxon>Tracheophyta</taxon>
        <taxon>Spermatophyta</taxon>
        <taxon>Magnoliopsida</taxon>
        <taxon>eudicotyledons</taxon>
        <taxon>Gunneridae</taxon>
        <taxon>Pentapetalae</taxon>
        <taxon>rosids</taxon>
        <taxon>fabids</taxon>
        <taxon>Rosales</taxon>
        <taxon>Rosaceae</taxon>
        <taxon>Amygdaloideae</taxon>
        <taxon>Amygdaleae</taxon>
        <taxon>Prunus</taxon>
    </lineage>
</organism>
<gene>
    <name evidence="1" type="ORF">PRUPE_3G078200</name>
</gene>
<dbReference type="EMBL" id="CM007653">
    <property type="protein sequence ID" value="ONI16088.1"/>
    <property type="molecule type" value="Genomic_DNA"/>
</dbReference>